<evidence type="ECO:0000256" key="3">
    <source>
        <dbReference type="ARBA" id="ARBA00022475"/>
    </source>
</evidence>
<evidence type="ECO:0000256" key="6">
    <source>
        <dbReference type="ARBA" id="ARBA00022729"/>
    </source>
</evidence>
<dbReference type="InterPro" id="IPR003591">
    <property type="entry name" value="Leu-rich_rpt_typical-subtyp"/>
</dbReference>
<keyword evidence="15" id="KW-1185">Reference proteome</keyword>
<dbReference type="FunFam" id="3.80.10.10:FF:000213">
    <property type="entry name" value="Tyrosine-sulfated glycopeptide receptor 1"/>
    <property type="match status" value="1"/>
</dbReference>
<dbReference type="EMBL" id="MLFT02000012">
    <property type="protein sequence ID" value="PHT31267.1"/>
    <property type="molecule type" value="Genomic_DNA"/>
</dbReference>
<dbReference type="Proteomes" id="UP000224567">
    <property type="component" value="Unassembled WGS sequence"/>
</dbReference>
<dbReference type="AlphaFoldDB" id="A0A2G2VE80"/>
<sequence length="1136" mass="126997">MAPYEALYGRKCRSPIGWFEVGETLMFGPNIVYQAIEKVKVIQQRLKIGLEFSLGDWVFLKVSPMKGVMRFGKKGKLSPRYIGPYKIIRRCGQVAYELELPQELSSVHPVFHVSMLRKCIGDPSLITSSEDVQVIEDLTYEEMPIAILDPQVKNMRNKEVASVKVLWRNQQREEITWEAEEAMKSKYPYLFKALHTQYIFRTDVPHGGPAFHAAGTGSVVKLDLRNQLSRNNGLGGEINPSLLELKKLRYLDLSMNNFGGVKVPEFIGRLKELRYLNLSGASFSGSVSSFLGNLSNLQVLDLSFYSEKPPENDLEWLRGLSFLEHLNLGGSDLSKVADSWLDTIKNHSPSLLELRLPECQLLKLPSSFPSLRLSSLLVLDLSNNAFNSSTFPEWMFELSNLVHLDLNSNNIVTELPDEFAKLSSLEFLDVSSNYGIKGPLKKSLGRLCNLKTLILSYNSISGDITDFVDALSECQSNSLEALDLNFNELSGNLPATLGQLKKLKILQLRFNSLTGTIPESIGDLSSLETFYLTSNKMSGNLTPNIGQLTSLVSLDISDNMWEGIVTEAHLLNLSNLQEFSVGMTLGKNITLTFNISRNWTPSFKLTFLTIQSCQLGPEFPHWLKDQNELTSLIFNTAGISDAVPDWFEDLDLKLDNLDMAYNNLSGNVPDKFRFNFLANVDLSSNRFEVPLPLWSSNITSLYLRDNLFSGPIPVNICEALPNLTDLDISHNNLNGAIPLCMGDMNQLTTLALDNNQLIGQIPDFWGKLPYLYLLDMSENRLSGQIPGSLGSLAYLRFLRLSGNNLSGEMPSSLRNCTRMISIDLSNNQLSGLIPSWFGETMRSLLILSVRNNRFSGPIPLKVCSLSGLHILDLSENNLSGSIPSCVGNLEGFKAELTSAEASQYQGKLKLEAKGRILYYDTILYLVNSIDLSSNSLSGEIPVEITSLSKLGTLNLSGNHLTGTIPTDIGNLGWIETLDLSKNQLSGPIPPSLTTLDFLTHLNLSYNNLSGRIPTSTEFQTKDDPTIFQGNDALCGPPLQQCSNGGTTISDGGMDDDGETDDEDKLEKIWFFAFAGLGYLVGFWVFFGTLIFKKSWRIAYFRFIETCILDFHEWFWNFLQKWLGCLMSKRKKHLRRR</sequence>
<evidence type="ECO:0000256" key="8">
    <source>
        <dbReference type="ARBA" id="ARBA00022989"/>
    </source>
</evidence>
<dbReference type="FunFam" id="3.80.10.10:FF:000095">
    <property type="entry name" value="LRR receptor-like serine/threonine-protein kinase GSO1"/>
    <property type="match status" value="1"/>
</dbReference>
<dbReference type="InterPro" id="IPR032675">
    <property type="entry name" value="LRR_dom_sf"/>
</dbReference>
<dbReference type="SUPFAM" id="SSF52058">
    <property type="entry name" value="L domain-like"/>
    <property type="match status" value="4"/>
</dbReference>
<dbReference type="Pfam" id="PF13855">
    <property type="entry name" value="LRR_8"/>
    <property type="match status" value="2"/>
</dbReference>
<dbReference type="GO" id="GO:0005886">
    <property type="term" value="C:plasma membrane"/>
    <property type="evidence" value="ECO:0007669"/>
    <property type="project" value="UniProtKB-SubCell"/>
</dbReference>
<keyword evidence="5 11" id="KW-0812">Transmembrane</keyword>
<evidence type="ECO:0000313" key="15">
    <source>
        <dbReference type="Proteomes" id="UP000224567"/>
    </source>
</evidence>
<evidence type="ECO:0000256" key="7">
    <source>
        <dbReference type="ARBA" id="ARBA00022737"/>
    </source>
</evidence>
<evidence type="ECO:0000256" key="4">
    <source>
        <dbReference type="ARBA" id="ARBA00022614"/>
    </source>
</evidence>
<dbReference type="PANTHER" id="PTHR48063:SF81">
    <property type="entry name" value="LEUCINE-RICH REPEAT-CONTAINING N-TERMINAL PLANT-TYPE DOMAIN-CONTAINING PROTEIN"/>
    <property type="match status" value="1"/>
</dbReference>
<gene>
    <name evidence="14" type="ORF">CQW23_27604</name>
</gene>
<dbReference type="GO" id="GO:0051707">
    <property type="term" value="P:response to other organism"/>
    <property type="evidence" value="ECO:0007669"/>
    <property type="project" value="UniProtKB-ARBA"/>
</dbReference>
<keyword evidence="4" id="KW-0433">Leucine-rich repeat</keyword>
<evidence type="ECO:0000313" key="14">
    <source>
        <dbReference type="EMBL" id="PHT31267.1"/>
    </source>
</evidence>
<evidence type="ECO:0000256" key="9">
    <source>
        <dbReference type="ARBA" id="ARBA00023136"/>
    </source>
</evidence>
<dbReference type="Pfam" id="PF23598">
    <property type="entry name" value="LRR_14"/>
    <property type="match status" value="1"/>
</dbReference>
<dbReference type="Pfam" id="PF00560">
    <property type="entry name" value="LRR_1"/>
    <property type="match status" value="8"/>
</dbReference>
<feature type="transmembrane region" description="Helical" evidence="11">
    <location>
        <begin position="1068"/>
        <end position="1091"/>
    </location>
</feature>
<organism evidence="14 15">
    <name type="scientific">Capsicum baccatum</name>
    <name type="common">Peruvian pepper</name>
    <dbReference type="NCBI Taxonomy" id="33114"/>
    <lineage>
        <taxon>Eukaryota</taxon>
        <taxon>Viridiplantae</taxon>
        <taxon>Streptophyta</taxon>
        <taxon>Embryophyta</taxon>
        <taxon>Tracheophyta</taxon>
        <taxon>Spermatophyta</taxon>
        <taxon>Magnoliopsida</taxon>
        <taxon>eudicotyledons</taxon>
        <taxon>Gunneridae</taxon>
        <taxon>Pentapetalae</taxon>
        <taxon>asterids</taxon>
        <taxon>lamiids</taxon>
        <taxon>Solanales</taxon>
        <taxon>Solanaceae</taxon>
        <taxon>Solanoideae</taxon>
        <taxon>Capsiceae</taxon>
        <taxon>Capsicum</taxon>
    </lineage>
</organism>
<evidence type="ECO:0000259" key="13">
    <source>
        <dbReference type="Pfam" id="PF24626"/>
    </source>
</evidence>
<evidence type="ECO:0000256" key="11">
    <source>
        <dbReference type="SAM" id="Phobius"/>
    </source>
</evidence>
<keyword evidence="3" id="KW-1003">Cell membrane</keyword>
<evidence type="ECO:0000256" key="10">
    <source>
        <dbReference type="ARBA" id="ARBA00023180"/>
    </source>
</evidence>
<keyword evidence="7" id="KW-0677">Repeat</keyword>
<dbReference type="SMART" id="SM00369">
    <property type="entry name" value="LRR_TYP"/>
    <property type="match status" value="11"/>
</dbReference>
<feature type="domain" description="Tf2-1-like SH3-like" evidence="13">
    <location>
        <begin position="55"/>
        <end position="119"/>
    </location>
</feature>
<protein>
    <submittedName>
        <fullName evidence="14">Uncharacterized protein</fullName>
    </submittedName>
</protein>
<keyword evidence="6" id="KW-0732">Signal</keyword>
<dbReference type="OrthoDB" id="1295553at2759"/>
<evidence type="ECO:0000259" key="12">
    <source>
        <dbReference type="Pfam" id="PF23598"/>
    </source>
</evidence>
<name>A0A2G2VE80_CAPBA</name>
<dbReference type="SMART" id="SM00365">
    <property type="entry name" value="LRR_SD22"/>
    <property type="match status" value="4"/>
</dbReference>
<proteinExistence type="inferred from homology"/>
<comment type="subcellular location">
    <subcellularLocation>
        <location evidence="1">Cell membrane</location>
        <topology evidence="1">Single-pass type I membrane protein</topology>
    </subcellularLocation>
</comment>
<dbReference type="InterPro" id="IPR046956">
    <property type="entry name" value="RLP23-like"/>
</dbReference>
<feature type="domain" description="Disease resistance R13L4/SHOC-2-like LRR" evidence="12">
    <location>
        <begin position="478"/>
        <end position="632"/>
    </location>
</feature>
<dbReference type="Pfam" id="PF24626">
    <property type="entry name" value="SH3_Tf2-1"/>
    <property type="match status" value="1"/>
</dbReference>
<dbReference type="FunFam" id="3.80.10.10:FF:000383">
    <property type="entry name" value="Leucine-rich repeat receptor protein kinase EMS1"/>
    <property type="match status" value="1"/>
</dbReference>
<dbReference type="FunFam" id="3.80.10.10:FF:000649">
    <property type="entry name" value="Leucine Rich Repeat family protein"/>
    <property type="match status" value="1"/>
</dbReference>
<dbReference type="PANTHER" id="PTHR48063">
    <property type="entry name" value="LRR RECEPTOR-LIKE KINASE"/>
    <property type="match status" value="1"/>
</dbReference>
<dbReference type="InterPro" id="IPR056924">
    <property type="entry name" value="SH3_Tf2-1"/>
</dbReference>
<comment type="caution">
    <text evidence="14">The sequence shown here is derived from an EMBL/GenBank/DDBJ whole genome shotgun (WGS) entry which is preliminary data.</text>
</comment>
<accession>A0A2G2VE80</accession>
<dbReference type="Gene3D" id="3.80.10.10">
    <property type="entry name" value="Ribonuclease Inhibitor"/>
    <property type="match status" value="4"/>
</dbReference>
<evidence type="ECO:0000256" key="1">
    <source>
        <dbReference type="ARBA" id="ARBA00004251"/>
    </source>
</evidence>
<reference evidence="14 15" key="1">
    <citation type="journal article" date="2017" name="Genome Biol.">
        <title>New reference genome sequences of hot pepper reveal the massive evolution of plant disease-resistance genes by retroduplication.</title>
        <authorList>
            <person name="Kim S."/>
            <person name="Park J."/>
            <person name="Yeom S.I."/>
            <person name="Kim Y.M."/>
            <person name="Seo E."/>
            <person name="Kim K.T."/>
            <person name="Kim M.S."/>
            <person name="Lee J.M."/>
            <person name="Cheong K."/>
            <person name="Shin H.S."/>
            <person name="Kim S.B."/>
            <person name="Han K."/>
            <person name="Lee J."/>
            <person name="Park M."/>
            <person name="Lee H.A."/>
            <person name="Lee H.Y."/>
            <person name="Lee Y."/>
            <person name="Oh S."/>
            <person name="Lee J.H."/>
            <person name="Choi E."/>
            <person name="Choi E."/>
            <person name="Lee S.E."/>
            <person name="Jeon J."/>
            <person name="Kim H."/>
            <person name="Choi G."/>
            <person name="Song H."/>
            <person name="Lee J."/>
            <person name="Lee S.C."/>
            <person name="Kwon J.K."/>
            <person name="Lee H.Y."/>
            <person name="Koo N."/>
            <person name="Hong Y."/>
            <person name="Kim R.W."/>
            <person name="Kang W.H."/>
            <person name="Huh J.H."/>
            <person name="Kang B.C."/>
            <person name="Yang T.J."/>
            <person name="Lee Y.H."/>
            <person name="Bennetzen J.L."/>
            <person name="Choi D."/>
        </authorList>
    </citation>
    <scope>NUCLEOTIDE SEQUENCE [LARGE SCALE GENOMIC DNA]</scope>
    <source>
        <strain evidence="15">cv. PBC81</strain>
    </source>
</reference>
<keyword evidence="10" id="KW-0325">Glycoprotein</keyword>
<keyword evidence="9 11" id="KW-0472">Membrane</keyword>
<dbReference type="GO" id="GO:0006952">
    <property type="term" value="P:defense response"/>
    <property type="evidence" value="ECO:0007669"/>
    <property type="project" value="UniProtKB-ARBA"/>
</dbReference>
<dbReference type="InterPro" id="IPR055414">
    <property type="entry name" value="LRR_R13L4/SHOC2-like"/>
</dbReference>
<dbReference type="InterPro" id="IPR001611">
    <property type="entry name" value="Leu-rich_rpt"/>
</dbReference>
<keyword evidence="8 11" id="KW-1133">Transmembrane helix</keyword>
<dbReference type="PRINTS" id="PR00019">
    <property type="entry name" value="LEURICHRPT"/>
</dbReference>
<reference evidence="15" key="2">
    <citation type="journal article" date="2017" name="J. Anim. Genet.">
        <title>Multiple reference genome sequences of hot pepper reveal the massive evolution of plant disease resistance genes by retroduplication.</title>
        <authorList>
            <person name="Kim S."/>
            <person name="Park J."/>
            <person name="Yeom S.-I."/>
            <person name="Kim Y.-M."/>
            <person name="Seo E."/>
            <person name="Kim K.-T."/>
            <person name="Kim M.-S."/>
            <person name="Lee J.M."/>
            <person name="Cheong K."/>
            <person name="Shin H.-S."/>
            <person name="Kim S.-B."/>
            <person name="Han K."/>
            <person name="Lee J."/>
            <person name="Park M."/>
            <person name="Lee H.-A."/>
            <person name="Lee H.-Y."/>
            <person name="Lee Y."/>
            <person name="Oh S."/>
            <person name="Lee J.H."/>
            <person name="Choi E."/>
            <person name="Choi E."/>
            <person name="Lee S.E."/>
            <person name="Jeon J."/>
            <person name="Kim H."/>
            <person name="Choi G."/>
            <person name="Song H."/>
            <person name="Lee J."/>
            <person name="Lee S.-C."/>
            <person name="Kwon J.-K."/>
            <person name="Lee H.-Y."/>
            <person name="Koo N."/>
            <person name="Hong Y."/>
            <person name="Kim R.W."/>
            <person name="Kang W.-H."/>
            <person name="Huh J.H."/>
            <person name="Kang B.-C."/>
            <person name="Yang T.-J."/>
            <person name="Lee Y.-H."/>
            <person name="Bennetzen J.L."/>
            <person name="Choi D."/>
        </authorList>
    </citation>
    <scope>NUCLEOTIDE SEQUENCE [LARGE SCALE GENOMIC DNA]</scope>
    <source>
        <strain evidence="15">cv. PBC81</strain>
    </source>
</reference>
<evidence type="ECO:0000256" key="5">
    <source>
        <dbReference type="ARBA" id="ARBA00022692"/>
    </source>
</evidence>
<comment type="similarity">
    <text evidence="2">Belongs to the RLP family.</text>
</comment>
<evidence type="ECO:0000256" key="2">
    <source>
        <dbReference type="ARBA" id="ARBA00009592"/>
    </source>
</evidence>